<evidence type="ECO:0000313" key="2">
    <source>
        <dbReference type="EMBL" id="ACB96919.1"/>
    </source>
</evidence>
<dbReference type="Pfam" id="PF04241">
    <property type="entry name" value="DUF423"/>
    <property type="match status" value="1"/>
</dbReference>
<dbReference type="eggNOG" id="COG2363">
    <property type="taxonomic scope" value="Bacteria"/>
</dbReference>
<name>B2IDY7_BEII9</name>
<dbReference type="InterPro" id="IPR006696">
    <property type="entry name" value="DUF423"/>
</dbReference>
<organism evidence="2 3">
    <name type="scientific">Beijerinckia indica subsp. indica (strain ATCC 9039 / DSM 1715 / NCIMB 8712)</name>
    <dbReference type="NCBI Taxonomy" id="395963"/>
    <lineage>
        <taxon>Bacteria</taxon>
        <taxon>Pseudomonadati</taxon>
        <taxon>Pseudomonadota</taxon>
        <taxon>Alphaproteobacteria</taxon>
        <taxon>Hyphomicrobiales</taxon>
        <taxon>Beijerinckiaceae</taxon>
        <taxon>Beijerinckia</taxon>
    </lineage>
</organism>
<protein>
    <recommendedName>
        <fullName evidence="4">DUF423 domain-containing protein</fullName>
    </recommendedName>
</protein>
<keyword evidence="1" id="KW-1133">Transmembrane helix</keyword>
<feature type="transmembrane region" description="Helical" evidence="1">
    <location>
        <begin position="106"/>
        <end position="127"/>
    </location>
</feature>
<dbReference type="STRING" id="395963.Bind_3362"/>
<dbReference type="Proteomes" id="UP000001695">
    <property type="component" value="Chromosome"/>
</dbReference>
<sequence length="132" mass="13864">MKDTSIMSRWSLSILFFAGLAGAAGLITAASAAHVTQDPFLNTAASILQVQAAATIAILAFAGPERGHWFLKAAASLLLGGCYLFAGDLLFHAWRGERLFPMAAPLGGSLMIIGWIGVALAALVRLIRPQTK</sequence>
<keyword evidence="1" id="KW-0472">Membrane</keyword>
<dbReference type="EMBL" id="CP001016">
    <property type="protein sequence ID" value="ACB96919.1"/>
    <property type="molecule type" value="Genomic_DNA"/>
</dbReference>
<keyword evidence="1" id="KW-0812">Transmembrane</keyword>
<dbReference type="KEGG" id="bid:Bind_3362"/>
<dbReference type="HOGENOM" id="CLU_096548_2_0_5"/>
<gene>
    <name evidence="2" type="ordered locus">Bind_3362</name>
</gene>
<accession>B2IDY7</accession>
<proteinExistence type="predicted"/>
<evidence type="ECO:0000313" key="3">
    <source>
        <dbReference type="Proteomes" id="UP000001695"/>
    </source>
</evidence>
<feature type="transmembrane region" description="Helical" evidence="1">
    <location>
        <begin position="69"/>
        <end position="86"/>
    </location>
</feature>
<reference evidence="2 3" key="2">
    <citation type="journal article" date="2010" name="J. Bacteriol.">
        <title>Complete genome sequence of Beijerinckia indica subsp. indica.</title>
        <authorList>
            <person name="Tamas I."/>
            <person name="Dedysh S.N."/>
            <person name="Liesack W."/>
            <person name="Stott M.B."/>
            <person name="Alam M."/>
            <person name="Murrell J.C."/>
            <person name="Dunfield P.F."/>
        </authorList>
    </citation>
    <scope>NUCLEOTIDE SEQUENCE [LARGE SCALE GENOMIC DNA]</scope>
    <source>
        <strain evidence="3">ATCC 9039 / DSM 1715 / NCIMB 8712</strain>
    </source>
</reference>
<keyword evidence="3" id="KW-1185">Reference proteome</keyword>
<feature type="transmembrane region" description="Helical" evidence="1">
    <location>
        <begin position="42"/>
        <end position="62"/>
    </location>
</feature>
<evidence type="ECO:0008006" key="4">
    <source>
        <dbReference type="Google" id="ProtNLM"/>
    </source>
</evidence>
<reference evidence="3" key="1">
    <citation type="submission" date="2008-03" db="EMBL/GenBank/DDBJ databases">
        <title>Complete sequence of chromosome of Beijerinckia indica subsp. indica ATCC 9039.</title>
        <authorList>
            <consortium name="US DOE Joint Genome Institute"/>
            <person name="Copeland A."/>
            <person name="Lucas S."/>
            <person name="Lapidus A."/>
            <person name="Glavina del Rio T."/>
            <person name="Dalin E."/>
            <person name="Tice H."/>
            <person name="Bruce D."/>
            <person name="Goodwin L."/>
            <person name="Pitluck S."/>
            <person name="LaButti K."/>
            <person name="Schmutz J."/>
            <person name="Larimer F."/>
            <person name="Land M."/>
            <person name="Hauser L."/>
            <person name="Kyrpides N."/>
            <person name="Mikhailova N."/>
            <person name="Dunfield P.F."/>
            <person name="Dedysh S.N."/>
            <person name="Liesack W."/>
            <person name="Saw J.H."/>
            <person name="Alam M."/>
            <person name="Chen Y."/>
            <person name="Murrell J.C."/>
            <person name="Richardson P."/>
        </authorList>
    </citation>
    <scope>NUCLEOTIDE SEQUENCE [LARGE SCALE GENOMIC DNA]</scope>
    <source>
        <strain evidence="3">ATCC 9039 / DSM 1715 / NCIMB 8712</strain>
    </source>
</reference>
<dbReference type="AlphaFoldDB" id="B2IDY7"/>
<evidence type="ECO:0000256" key="1">
    <source>
        <dbReference type="SAM" id="Phobius"/>
    </source>
</evidence>